<keyword evidence="5" id="KW-0520">NAD</keyword>
<comment type="similarity">
    <text evidence="5">Belongs to the complex I subunit 2 family.</text>
</comment>
<dbReference type="Pfam" id="PF00361">
    <property type="entry name" value="Proton_antipo_M"/>
    <property type="match status" value="1"/>
</dbReference>
<evidence type="ECO:0000256" key="4">
    <source>
        <dbReference type="ARBA" id="ARBA00023136"/>
    </source>
</evidence>
<dbReference type="RefSeq" id="WP_022389615.1">
    <property type="nucleotide sequence ID" value="NZ_CAUAJF010000013.1"/>
</dbReference>
<keyword evidence="2 5" id="KW-0812">Transmembrane</keyword>
<keyword evidence="5" id="KW-1278">Translocase</keyword>
<dbReference type="GO" id="GO:0012505">
    <property type="term" value="C:endomembrane system"/>
    <property type="evidence" value="ECO:0007669"/>
    <property type="project" value="UniProtKB-SubCell"/>
</dbReference>
<feature type="transmembrane region" description="Helical" evidence="5">
    <location>
        <begin position="399"/>
        <end position="418"/>
    </location>
</feature>
<feature type="domain" description="NADH:quinone oxidoreductase/Mrp antiporter transmembrane" evidence="7">
    <location>
        <begin position="123"/>
        <end position="413"/>
    </location>
</feature>
<accession>A0A316R730</accession>
<name>A0A316R730_9BACT</name>
<comment type="catalytic activity">
    <reaction evidence="5">
        <text>a quinone + NADH + 5 H(+)(in) = a quinol + NAD(+) + 4 H(+)(out)</text>
        <dbReference type="Rhea" id="RHEA:57888"/>
        <dbReference type="ChEBI" id="CHEBI:15378"/>
        <dbReference type="ChEBI" id="CHEBI:24646"/>
        <dbReference type="ChEBI" id="CHEBI:57540"/>
        <dbReference type="ChEBI" id="CHEBI:57945"/>
        <dbReference type="ChEBI" id="CHEBI:132124"/>
    </reaction>
</comment>
<evidence type="ECO:0000259" key="7">
    <source>
        <dbReference type="Pfam" id="PF00361"/>
    </source>
</evidence>
<comment type="caution">
    <text evidence="8">The sequence shown here is derived from an EMBL/GenBank/DDBJ whole genome shotgun (WGS) entry which is preliminary data.</text>
</comment>
<feature type="transmembrane region" description="Helical" evidence="5">
    <location>
        <begin position="235"/>
        <end position="259"/>
    </location>
</feature>
<feature type="transmembrane region" description="Helical" evidence="5">
    <location>
        <begin position="74"/>
        <end position="94"/>
    </location>
</feature>
<feature type="transmembrane region" description="Helical" evidence="5">
    <location>
        <begin position="364"/>
        <end position="393"/>
    </location>
</feature>
<gene>
    <name evidence="5" type="primary">nuoN</name>
    <name evidence="8" type="ORF">DDY73_05415</name>
</gene>
<evidence type="ECO:0000256" key="3">
    <source>
        <dbReference type="ARBA" id="ARBA00022989"/>
    </source>
</evidence>
<dbReference type="NCBIfam" id="TIGR01770">
    <property type="entry name" value="NDH_I_N"/>
    <property type="match status" value="1"/>
</dbReference>
<dbReference type="GO" id="GO:0050136">
    <property type="term" value="F:NADH dehydrogenase (quinone) (non-electrogenic) activity"/>
    <property type="evidence" value="ECO:0007669"/>
    <property type="project" value="UniProtKB-UniRule"/>
</dbReference>
<dbReference type="GO" id="GO:0042773">
    <property type="term" value="P:ATP synthesis coupled electron transport"/>
    <property type="evidence" value="ECO:0007669"/>
    <property type="project" value="InterPro"/>
</dbReference>
<dbReference type="EC" id="7.1.1.-" evidence="5"/>
<evidence type="ECO:0000256" key="5">
    <source>
        <dbReference type="HAMAP-Rule" id="MF_00445"/>
    </source>
</evidence>
<feature type="transmembrane region" description="Helical" evidence="5">
    <location>
        <begin position="127"/>
        <end position="145"/>
    </location>
</feature>
<feature type="transmembrane region" description="Helical" evidence="5">
    <location>
        <begin position="444"/>
        <end position="463"/>
    </location>
</feature>
<feature type="transmembrane region" description="Helical" evidence="5">
    <location>
        <begin position="199"/>
        <end position="223"/>
    </location>
</feature>
<feature type="transmembrane region" description="Helical" evidence="5">
    <location>
        <begin position="157"/>
        <end position="179"/>
    </location>
</feature>
<reference evidence="8 9" key="1">
    <citation type="journal article" date="2018" name="Nat. Biotechnol.">
        <title>A standardized bacterial taxonomy based on genome phylogeny substantially revises the tree of life.</title>
        <authorList>
            <person name="Parks D.H."/>
            <person name="Chuvochina M."/>
            <person name="Waite D.W."/>
            <person name="Rinke C."/>
            <person name="Skarshewski A."/>
            <person name="Chaumeil P.A."/>
            <person name="Hugenholtz P."/>
        </authorList>
    </citation>
    <scope>NUCLEOTIDE SEQUENCE [LARGE SCALE GENOMIC DNA]</scope>
    <source>
        <strain evidence="8">UBA11482</strain>
    </source>
</reference>
<comment type="subunit">
    <text evidence="5">NDH-1 is composed of 14 different subunits. Subunits NuoA, H, J, K, L, M, N constitute the membrane sector of the complex.</text>
</comment>
<dbReference type="GO" id="GO:0005886">
    <property type="term" value="C:plasma membrane"/>
    <property type="evidence" value="ECO:0007669"/>
    <property type="project" value="UniProtKB-SubCell"/>
</dbReference>
<evidence type="ECO:0000313" key="8">
    <source>
        <dbReference type="EMBL" id="HBJ08425.1"/>
    </source>
</evidence>
<dbReference type="EMBL" id="DNWC01000072">
    <property type="protein sequence ID" value="HBJ08425.1"/>
    <property type="molecule type" value="Genomic_DNA"/>
</dbReference>
<feature type="transmembrane region" description="Helical" evidence="5">
    <location>
        <begin position="293"/>
        <end position="311"/>
    </location>
</feature>
<dbReference type="InterPro" id="IPR001750">
    <property type="entry name" value="ND/Mrp_TM"/>
</dbReference>
<feature type="transmembrane region" description="Helical" evidence="5">
    <location>
        <begin position="36"/>
        <end position="54"/>
    </location>
</feature>
<protein>
    <recommendedName>
        <fullName evidence="5">NADH-quinone oxidoreductase subunit N</fullName>
        <ecNumber evidence="5">7.1.1.-</ecNumber>
    </recommendedName>
    <alternativeName>
        <fullName evidence="5">NADH dehydrogenase I subunit N</fullName>
    </alternativeName>
    <alternativeName>
        <fullName evidence="5">NDH-1 subunit N</fullName>
    </alternativeName>
</protein>
<keyword evidence="4 5" id="KW-0472">Membrane</keyword>
<dbReference type="GO" id="GO:0048038">
    <property type="term" value="F:quinone binding"/>
    <property type="evidence" value="ECO:0007669"/>
    <property type="project" value="UniProtKB-KW"/>
</dbReference>
<keyword evidence="5" id="KW-0874">Quinone</keyword>
<dbReference type="InterPro" id="IPR010096">
    <property type="entry name" value="NADH-Q_OxRdtase_suN/2"/>
</dbReference>
<evidence type="ECO:0000256" key="2">
    <source>
        <dbReference type="ARBA" id="ARBA00022692"/>
    </source>
</evidence>
<keyword evidence="5" id="KW-1003">Cell membrane</keyword>
<keyword evidence="5" id="KW-0813">Transport</keyword>
<proteinExistence type="inferred from homology"/>
<organism evidence="8 9">
    <name type="scientific">Coprobacter fastidiosus</name>
    <dbReference type="NCBI Taxonomy" id="1099853"/>
    <lineage>
        <taxon>Bacteria</taxon>
        <taxon>Pseudomonadati</taxon>
        <taxon>Bacteroidota</taxon>
        <taxon>Bacteroidia</taxon>
        <taxon>Bacteroidales</taxon>
        <taxon>Barnesiellaceae</taxon>
        <taxon>Coprobacter</taxon>
    </lineage>
</organism>
<feature type="transmembrane region" description="Helical" evidence="5">
    <location>
        <begin position="12"/>
        <end position="29"/>
    </location>
</feature>
<comment type="function">
    <text evidence="5">NDH-1 shuttles electrons from NADH, via FMN and iron-sulfur (Fe-S) centers, to quinones in the respiratory chain. The immediate electron acceptor for the enzyme in this species is believed to be a menaquinone. Couples the redox reaction to proton translocation (for every two electrons transferred, four hydrogen ions are translocated across the cytoplasmic membrane), and thus conserves the redox energy in a proton gradient.</text>
</comment>
<evidence type="ECO:0000256" key="1">
    <source>
        <dbReference type="ARBA" id="ARBA00004127"/>
    </source>
</evidence>
<feature type="transmembrane region" description="Helical" evidence="5">
    <location>
        <begin position="265"/>
        <end position="286"/>
    </location>
</feature>
<sequence length="476" mass="52413">MDYSNFLGMRDELSLLVVIVLLFLYDTFGSVKSLKCFSATACVLLLAHTIFTIVPGEQVSLFGGMYQSGPATSVIKTILNIGTLLVLIQASSWIKNEDVIIRRGEYYVLTLITLLGMYLMTSSGNFLLFFLGLETASLPITALVAMEKYKHDSHEAAAKYVFIAVFSSALMLLGISYLYGIGGTLYFDDLSYMLGVSPLLIVGLVFFIAGLGFKLSLVPFHLWTADVYQGAPTSVTAYLSVISKGAAAFTFMMILYKVFGSVECIWQGILYALIILTITIGNLFAIRQQNLKRFLAFSSISQAGYIMLGVISNTGLGLTSLSYYVLVYIFSNLAAFGVISVIENRTGKVNMDDYNGLYKTNPKLSIAMMLAMFSLAGIPPFAGFFSKFFIFYAAAEQGFYILVLIALINTVISLYYYLLVVKAMFIKQDECVVESFRSDNASRLSILLCVLGIVVIGLISGIYDQIFEYSHGLFGF</sequence>
<keyword evidence="3 5" id="KW-1133">Transmembrane helix</keyword>
<feature type="transmembrane region" description="Helical" evidence="5">
    <location>
        <begin position="106"/>
        <end position="121"/>
    </location>
</feature>
<evidence type="ECO:0000313" key="9">
    <source>
        <dbReference type="Proteomes" id="UP000262954"/>
    </source>
</evidence>
<comment type="subcellular location">
    <subcellularLocation>
        <location evidence="5">Cell membrane</location>
        <topology evidence="5">Multi-pass membrane protein</topology>
    </subcellularLocation>
    <subcellularLocation>
        <location evidence="1">Endomembrane system</location>
        <topology evidence="1">Multi-pass membrane protein</topology>
    </subcellularLocation>
    <subcellularLocation>
        <location evidence="6">Membrane</location>
        <topology evidence="6">Multi-pass membrane protein</topology>
    </subcellularLocation>
</comment>
<dbReference type="AlphaFoldDB" id="A0A316R730"/>
<dbReference type="Proteomes" id="UP000262954">
    <property type="component" value="Unassembled WGS sequence"/>
</dbReference>
<dbReference type="HAMAP" id="MF_00445">
    <property type="entry name" value="NDH1_NuoN_1"/>
    <property type="match status" value="1"/>
</dbReference>
<feature type="transmembrane region" description="Helical" evidence="5">
    <location>
        <begin position="323"/>
        <end position="343"/>
    </location>
</feature>
<evidence type="ECO:0000256" key="6">
    <source>
        <dbReference type="RuleBase" id="RU000320"/>
    </source>
</evidence>
<dbReference type="PANTHER" id="PTHR22773">
    <property type="entry name" value="NADH DEHYDROGENASE"/>
    <property type="match status" value="1"/>
</dbReference>
<dbReference type="GO" id="GO:0008137">
    <property type="term" value="F:NADH dehydrogenase (ubiquinone) activity"/>
    <property type="evidence" value="ECO:0007669"/>
    <property type="project" value="InterPro"/>
</dbReference>